<accession>A0A8E4DGA6</accession>
<keyword evidence="1" id="KW-0472">Membrane</keyword>
<dbReference type="KEGG" id="dho:Dia5BBH33_05250"/>
<proteinExistence type="predicted"/>
<gene>
    <name evidence="2" type="ORF">Dia5BBH33_05250</name>
</gene>
<dbReference type="EMBL" id="AP019697">
    <property type="protein sequence ID" value="BBK24590.1"/>
    <property type="molecule type" value="Genomic_DNA"/>
</dbReference>
<protein>
    <submittedName>
        <fullName evidence="2">Uncharacterized protein</fullName>
    </submittedName>
</protein>
<evidence type="ECO:0000256" key="1">
    <source>
        <dbReference type="SAM" id="Phobius"/>
    </source>
</evidence>
<keyword evidence="1" id="KW-0812">Transmembrane</keyword>
<name>A0A8E4DGA6_9FIRM</name>
<evidence type="ECO:0000313" key="2">
    <source>
        <dbReference type="EMBL" id="BBK24590.1"/>
    </source>
</evidence>
<organism evidence="2 3">
    <name type="scientific">Dialister hominis</name>
    <dbReference type="NCBI Taxonomy" id="2582419"/>
    <lineage>
        <taxon>Bacteria</taxon>
        <taxon>Bacillati</taxon>
        <taxon>Bacillota</taxon>
        <taxon>Negativicutes</taxon>
        <taxon>Veillonellales</taxon>
        <taxon>Veillonellaceae</taxon>
        <taxon>Dialister</taxon>
    </lineage>
</organism>
<dbReference type="GeneID" id="92715743"/>
<dbReference type="AlphaFoldDB" id="A0A8E4DGA6"/>
<feature type="transmembrane region" description="Helical" evidence="1">
    <location>
        <begin position="6"/>
        <end position="35"/>
    </location>
</feature>
<feature type="transmembrane region" description="Helical" evidence="1">
    <location>
        <begin position="42"/>
        <end position="63"/>
    </location>
</feature>
<evidence type="ECO:0000313" key="3">
    <source>
        <dbReference type="Proteomes" id="UP000320585"/>
    </source>
</evidence>
<sequence>MPLIAVLSLVLLFLGHSTLAGITGLIFALLFLAGFRHEKRILVLWAVMTGFALAFFVPPGLFLPIRIGIASSIAMLVTKLVMLTLIPLSMAYNGIFNKIREFMLPDNHSFL</sequence>
<dbReference type="RefSeq" id="WP_108849940.1">
    <property type="nucleotide sequence ID" value="NZ_AP019697.1"/>
</dbReference>
<feature type="transmembrane region" description="Helical" evidence="1">
    <location>
        <begin position="69"/>
        <end position="92"/>
    </location>
</feature>
<reference evidence="3" key="1">
    <citation type="submission" date="2019-05" db="EMBL/GenBank/DDBJ databases">
        <title>Complete genome sequencing of Dialister sp. strain 5BBH33.</title>
        <authorList>
            <person name="Sakamoto M."/>
            <person name="Murakami T."/>
            <person name="Mori H."/>
        </authorList>
    </citation>
    <scope>NUCLEOTIDE SEQUENCE [LARGE SCALE GENOMIC DNA]</scope>
    <source>
        <strain evidence="3">5BBH33</strain>
    </source>
</reference>
<keyword evidence="3" id="KW-1185">Reference proteome</keyword>
<keyword evidence="1" id="KW-1133">Transmembrane helix</keyword>
<dbReference type="Proteomes" id="UP000320585">
    <property type="component" value="Chromosome"/>
</dbReference>